<dbReference type="InterPro" id="IPR036291">
    <property type="entry name" value="NAD(P)-bd_dom_sf"/>
</dbReference>
<name>A0A4R3JER7_9PROT</name>
<dbReference type="PANTHER" id="PTHR33303:SF2">
    <property type="entry name" value="COA-BINDING DOMAIN-CONTAINING PROTEIN"/>
    <property type="match status" value="1"/>
</dbReference>
<sequence>MNASSSPTSDDLILGILETVRTIALIGASAKPERPSYQVMNFLLSKGYVVHPVNPGLAGKTLLNRPVFGALSDIPGNIDMVDIFRASEAAGNIIDEAISVAGAKEISVIWMQLGVKNAAARERAEAAGLVVIENRCPKIEYGRLMT</sequence>
<keyword evidence="3" id="KW-1185">Reference proteome</keyword>
<comment type="caution">
    <text evidence="2">The sequence shown here is derived from an EMBL/GenBank/DDBJ whole genome shotgun (WGS) entry which is preliminary data.</text>
</comment>
<dbReference type="SMART" id="SM00881">
    <property type="entry name" value="CoA_binding"/>
    <property type="match status" value="1"/>
</dbReference>
<dbReference type="RefSeq" id="WP_207893106.1">
    <property type="nucleotide sequence ID" value="NZ_CP119676.1"/>
</dbReference>
<dbReference type="SUPFAM" id="SSF51735">
    <property type="entry name" value="NAD(P)-binding Rossmann-fold domains"/>
    <property type="match status" value="1"/>
</dbReference>
<feature type="domain" description="CoA-binding" evidence="1">
    <location>
        <begin position="17"/>
        <end position="115"/>
    </location>
</feature>
<dbReference type="AlphaFoldDB" id="A0A4R3JER7"/>
<gene>
    <name evidence="2" type="ORF">EDD55_102438</name>
</gene>
<protein>
    <submittedName>
        <fullName evidence="2">Putative CoA-binding protein</fullName>
    </submittedName>
</protein>
<organism evidence="2 3">
    <name type="scientific">Varunaivibrio sulfuroxidans</name>
    <dbReference type="NCBI Taxonomy" id="1773489"/>
    <lineage>
        <taxon>Bacteria</taxon>
        <taxon>Pseudomonadati</taxon>
        <taxon>Pseudomonadota</taxon>
        <taxon>Alphaproteobacteria</taxon>
        <taxon>Rhodospirillales</taxon>
        <taxon>Magnetovibrionaceae</taxon>
        <taxon>Varunaivibrio</taxon>
    </lineage>
</organism>
<evidence type="ECO:0000313" key="3">
    <source>
        <dbReference type="Proteomes" id="UP000295304"/>
    </source>
</evidence>
<dbReference type="Proteomes" id="UP000295304">
    <property type="component" value="Unassembled WGS sequence"/>
</dbReference>
<accession>A0A4R3JER7</accession>
<dbReference type="InterPro" id="IPR003781">
    <property type="entry name" value="CoA-bd"/>
</dbReference>
<dbReference type="Gene3D" id="3.40.50.720">
    <property type="entry name" value="NAD(P)-binding Rossmann-like Domain"/>
    <property type="match status" value="1"/>
</dbReference>
<dbReference type="EMBL" id="SLZW01000002">
    <property type="protein sequence ID" value="TCS64392.1"/>
    <property type="molecule type" value="Genomic_DNA"/>
</dbReference>
<reference evidence="2 3" key="1">
    <citation type="submission" date="2019-03" db="EMBL/GenBank/DDBJ databases">
        <title>Genomic Encyclopedia of Type Strains, Phase IV (KMG-IV): sequencing the most valuable type-strain genomes for metagenomic binning, comparative biology and taxonomic classification.</title>
        <authorList>
            <person name="Goeker M."/>
        </authorList>
    </citation>
    <scope>NUCLEOTIDE SEQUENCE [LARGE SCALE GENOMIC DNA]</scope>
    <source>
        <strain evidence="2 3">DSM 101688</strain>
    </source>
</reference>
<dbReference type="PANTHER" id="PTHR33303">
    <property type="entry name" value="CYTOPLASMIC PROTEIN-RELATED"/>
    <property type="match status" value="1"/>
</dbReference>
<evidence type="ECO:0000313" key="2">
    <source>
        <dbReference type="EMBL" id="TCS64392.1"/>
    </source>
</evidence>
<evidence type="ECO:0000259" key="1">
    <source>
        <dbReference type="SMART" id="SM00881"/>
    </source>
</evidence>
<proteinExistence type="predicted"/>
<dbReference type="Pfam" id="PF13380">
    <property type="entry name" value="CoA_binding_2"/>
    <property type="match status" value="1"/>
</dbReference>